<organism evidence="2 3">
    <name type="scientific">Flavisphingopyxis soli</name>
    <dbReference type="NCBI Taxonomy" id="2601267"/>
    <lineage>
        <taxon>Bacteria</taxon>
        <taxon>Pseudomonadati</taxon>
        <taxon>Pseudomonadota</taxon>
        <taxon>Alphaproteobacteria</taxon>
        <taxon>Sphingomonadales</taxon>
        <taxon>Sphingopyxidaceae</taxon>
        <taxon>Flavisphingopyxis</taxon>
    </lineage>
</organism>
<dbReference type="NCBIfam" id="TIGR01244">
    <property type="entry name" value="TIGR01244 family sulfur transferase"/>
    <property type="match status" value="1"/>
</dbReference>
<sequence length="143" mass="14783">MIRKIDDNFYASPQIGPEEVAEAARLGIGTIINNRPDGEDPGAPQGAEIEAAAKAAGLDYVAIPVTQAGFSHPQIDRLAEVLAQADAPVLGYCRSGTRSTFLWTLAQAKAGRSPDDLATCAAEGGYDITPIRAMADALAAGGD</sequence>
<dbReference type="Pfam" id="PF04273">
    <property type="entry name" value="BLH_phosphatase"/>
    <property type="match status" value="1"/>
</dbReference>
<gene>
    <name evidence="2" type="ORF">FSZ31_02745</name>
</gene>
<name>A0A5C6UM97_9SPHN</name>
<dbReference type="EMBL" id="VOPY01000001">
    <property type="protein sequence ID" value="TXC73674.1"/>
    <property type="molecule type" value="Genomic_DNA"/>
</dbReference>
<evidence type="ECO:0000259" key="1">
    <source>
        <dbReference type="Pfam" id="PF04273"/>
    </source>
</evidence>
<evidence type="ECO:0000313" key="2">
    <source>
        <dbReference type="EMBL" id="TXC73674.1"/>
    </source>
</evidence>
<dbReference type="RefSeq" id="WP_147121510.1">
    <property type="nucleotide sequence ID" value="NZ_VOPY01000001.1"/>
</dbReference>
<proteinExistence type="predicted"/>
<comment type="caution">
    <text evidence="2">The sequence shown here is derived from an EMBL/GenBank/DDBJ whole genome shotgun (WGS) entry which is preliminary data.</text>
</comment>
<dbReference type="InterPro" id="IPR005939">
    <property type="entry name" value="BLH_phosphatase-like"/>
</dbReference>
<dbReference type="GO" id="GO:0016787">
    <property type="term" value="F:hydrolase activity"/>
    <property type="evidence" value="ECO:0007669"/>
    <property type="project" value="InterPro"/>
</dbReference>
<dbReference type="Proteomes" id="UP000321129">
    <property type="component" value="Unassembled WGS sequence"/>
</dbReference>
<dbReference type="Gene3D" id="3.90.190.10">
    <property type="entry name" value="Protein tyrosine phosphatase superfamily"/>
    <property type="match status" value="1"/>
</dbReference>
<feature type="domain" description="Beta-lactamase hydrolase-like protein phosphatase-like" evidence="1">
    <location>
        <begin position="2"/>
        <end position="109"/>
    </location>
</feature>
<dbReference type="OrthoDB" id="9805710at2"/>
<dbReference type="SUPFAM" id="SSF52799">
    <property type="entry name" value="(Phosphotyrosine protein) phosphatases II"/>
    <property type="match status" value="1"/>
</dbReference>
<evidence type="ECO:0000313" key="3">
    <source>
        <dbReference type="Proteomes" id="UP000321129"/>
    </source>
</evidence>
<keyword evidence="3" id="KW-1185">Reference proteome</keyword>
<protein>
    <submittedName>
        <fullName evidence="2">TIGR01244 family phosphatase</fullName>
    </submittedName>
</protein>
<dbReference type="InterPro" id="IPR029021">
    <property type="entry name" value="Prot-tyrosine_phosphatase-like"/>
</dbReference>
<reference evidence="2 3" key="1">
    <citation type="submission" date="2019-08" db="EMBL/GenBank/DDBJ databases">
        <title>Sphingorhabdus soil sp. nov., isolated from arctic soil.</title>
        <authorList>
            <person name="Liu Y."/>
        </authorList>
    </citation>
    <scope>NUCLEOTIDE SEQUENCE [LARGE SCALE GENOMIC DNA]</scope>
    <source>
        <strain evidence="2 3">D-2Q-5-6</strain>
    </source>
</reference>
<accession>A0A5C6UM97</accession>
<dbReference type="AlphaFoldDB" id="A0A5C6UM97"/>